<gene>
    <name evidence="1" type="ORF">QQ020_22960</name>
</gene>
<dbReference type="InterPro" id="IPR018775">
    <property type="entry name" value="RlaP"/>
</dbReference>
<dbReference type="Pfam" id="PF10127">
    <property type="entry name" value="RlaP"/>
    <property type="match status" value="1"/>
</dbReference>
<proteinExistence type="predicted"/>
<evidence type="ECO:0000313" key="2">
    <source>
        <dbReference type="Proteomes" id="UP001172083"/>
    </source>
</evidence>
<evidence type="ECO:0000313" key="1">
    <source>
        <dbReference type="EMBL" id="MDN5214959.1"/>
    </source>
</evidence>
<comment type="caution">
    <text evidence="1">The sequence shown here is derived from an EMBL/GenBank/DDBJ whole genome shotgun (WGS) entry which is preliminary data.</text>
</comment>
<sequence length="351" mass="40669">MTIQHLKDNNLLLFECISGSKAYGLDTATSDTDIKGVFVMPKDQFYGLHWVDQVNNETNDEVYYELRKFMELLAKNNPNILDLVATPKDCILFQHLLYEKIRPEYFVSKLCKNTFAGYAMTQVKKAKGLSKKILNPVEKERKSVLDFCYVPFGQGAVAVMKFLDEKGLKQECCGLTRIPHMHEVYGLYYSEEGIYKGIIQSEQANEVSLSSIPKDVQPITIMSFNKAGYSKYCKDYKEYWNWVEKRNDTRYQNTIEHGKNYDAKNMMHTFRLLDMAAEIGKTGIINVRRPNREFLLQIKKGVFQYDELVKQAEKKLSDIESVYSQSGLPEEPDSKFIDKLLIELRTEFYGS</sequence>
<accession>A0ABT8LB13</accession>
<reference evidence="1" key="1">
    <citation type="submission" date="2023-06" db="EMBL/GenBank/DDBJ databases">
        <title>Genomic of Agaribacillus aureum.</title>
        <authorList>
            <person name="Wang G."/>
        </authorList>
    </citation>
    <scope>NUCLEOTIDE SEQUENCE</scope>
    <source>
        <strain evidence="1">BMA12</strain>
    </source>
</reference>
<dbReference type="Proteomes" id="UP001172083">
    <property type="component" value="Unassembled WGS sequence"/>
</dbReference>
<dbReference type="EMBL" id="JAUJEB010000005">
    <property type="protein sequence ID" value="MDN5214959.1"/>
    <property type="molecule type" value="Genomic_DNA"/>
</dbReference>
<dbReference type="PANTHER" id="PTHR34817">
    <property type="entry name" value="NUCLEOTIDYLTRANSFERASE"/>
    <property type="match status" value="1"/>
</dbReference>
<dbReference type="RefSeq" id="WP_346760297.1">
    <property type="nucleotide sequence ID" value="NZ_JAUJEB010000005.1"/>
</dbReference>
<keyword evidence="2" id="KW-1185">Reference proteome</keyword>
<name>A0ABT8LB13_9BACT</name>
<organism evidence="1 2">
    <name type="scientific">Agaribacillus aureus</name>
    <dbReference type="NCBI Taxonomy" id="3051825"/>
    <lineage>
        <taxon>Bacteria</taxon>
        <taxon>Pseudomonadati</taxon>
        <taxon>Bacteroidota</taxon>
        <taxon>Cytophagia</taxon>
        <taxon>Cytophagales</taxon>
        <taxon>Splendidivirgaceae</taxon>
        <taxon>Agaribacillus</taxon>
    </lineage>
</organism>
<protein>
    <submittedName>
        <fullName evidence="1">Nucleotidyltransferase domain-containing protein</fullName>
    </submittedName>
</protein>
<dbReference type="PANTHER" id="PTHR34817:SF1">
    <property type="entry name" value="NUCLEOTIDYLTRANSFERASE"/>
    <property type="match status" value="1"/>
</dbReference>